<protein>
    <submittedName>
        <fullName evidence="8">YcfA family protein</fullName>
    </submittedName>
</protein>
<dbReference type="GO" id="GO:0003729">
    <property type="term" value="F:mRNA binding"/>
    <property type="evidence" value="ECO:0007669"/>
    <property type="project" value="InterPro"/>
</dbReference>
<evidence type="ECO:0000256" key="2">
    <source>
        <dbReference type="ARBA" id="ARBA00022649"/>
    </source>
</evidence>
<name>A0A0G0TLC3_9BACT</name>
<dbReference type="PANTHER" id="PTHR34873:SF3">
    <property type="entry name" value="ADDICTION MODULE TOXIN, HICA FAMILY"/>
    <property type="match status" value="1"/>
</dbReference>
<sequence>MPKLPIVMPSRVVKALKRAGFVKARQTGSHLILWHPETKRIVSVPIHARTLKKGLLSGIIKEANLTLEEFLKLL</sequence>
<dbReference type="InterPro" id="IPR012933">
    <property type="entry name" value="HicA_mRNA_interferase"/>
</dbReference>
<evidence type="ECO:0000256" key="1">
    <source>
        <dbReference type="ARBA" id="ARBA00006620"/>
    </source>
</evidence>
<proteinExistence type="inferred from homology"/>
<organism evidence="8 9">
    <name type="scientific">Candidatus Curtissbacteria bacterium GW2011_GWA1_40_16</name>
    <dbReference type="NCBI Taxonomy" id="1618405"/>
    <lineage>
        <taxon>Bacteria</taxon>
        <taxon>Candidatus Curtissiibacteriota</taxon>
    </lineage>
</organism>
<keyword evidence="7" id="KW-0346">Stress response</keyword>
<keyword evidence="5" id="KW-0378">Hydrolase</keyword>
<dbReference type="GO" id="GO:0004519">
    <property type="term" value="F:endonuclease activity"/>
    <property type="evidence" value="ECO:0007669"/>
    <property type="project" value="UniProtKB-KW"/>
</dbReference>
<dbReference type="Pfam" id="PF07927">
    <property type="entry name" value="HicA_toxin"/>
    <property type="match status" value="1"/>
</dbReference>
<dbReference type="AlphaFoldDB" id="A0A0G0TLC3"/>
<evidence type="ECO:0000313" key="9">
    <source>
        <dbReference type="Proteomes" id="UP000034531"/>
    </source>
</evidence>
<reference evidence="8 9" key="1">
    <citation type="journal article" date="2015" name="Nature">
        <title>rRNA introns, odd ribosomes, and small enigmatic genomes across a large radiation of phyla.</title>
        <authorList>
            <person name="Brown C.T."/>
            <person name="Hug L.A."/>
            <person name="Thomas B.C."/>
            <person name="Sharon I."/>
            <person name="Castelle C.J."/>
            <person name="Singh A."/>
            <person name="Wilkins M.J."/>
            <person name="Williams K.H."/>
            <person name="Banfield J.F."/>
        </authorList>
    </citation>
    <scope>NUCLEOTIDE SEQUENCE [LARGE SCALE GENOMIC DNA]</scope>
</reference>
<evidence type="ECO:0000256" key="6">
    <source>
        <dbReference type="ARBA" id="ARBA00022884"/>
    </source>
</evidence>
<evidence type="ECO:0000256" key="3">
    <source>
        <dbReference type="ARBA" id="ARBA00022722"/>
    </source>
</evidence>
<comment type="caution">
    <text evidence="8">The sequence shown here is derived from an EMBL/GenBank/DDBJ whole genome shotgun (WGS) entry which is preliminary data.</text>
</comment>
<keyword evidence="6" id="KW-0694">RNA-binding</keyword>
<dbReference type="InterPro" id="IPR038570">
    <property type="entry name" value="HicA_sf"/>
</dbReference>
<dbReference type="SUPFAM" id="SSF54786">
    <property type="entry name" value="YcfA/nrd intein domain"/>
    <property type="match status" value="1"/>
</dbReference>
<dbReference type="PANTHER" id="PTHR34873">
    <property type="entry name" value="SSR1766 PROTEIN"/>
    <property type="match status" value="1"/>
</dbReference>
<dbReference type="Proteomes" id="UP000034531">
    <property type="component" value="Unassembled WGS sequence"/>
</dbReference>
<evidence type="ECO:0000256" key="7">
    <source>
        <dbReference type="ARBA" id="ARBA00023016"/>
    </source>
</evidence>
<accession>A0A0G0TLC3</accession>
<keyword evidence="2" id="KW-1277">Toxin-antitoxin system</keyword>
<keyword evidence="3" id="KW-0540">Nuclease</keyword>
<dbReference type="Gene3D" id="3.30.920.30">
    <property type="entry name" value="Hypothetical protein"/>
    <property type="match status" value="1"/>
</dbReference>
<dbReference type="EMBL" id="LBYI01000055">
    <property type="protein sequence ID" value="KKR47855.1"/>
    <property type="molecule type" value="Genomic_DNA"/>
</dbReference>
<evidence type="ECO:0000256" key="4">
    <source>
        <dbReference type="ARBA" id="ARBA00022759"/>
    </source>
</evidence>
<dbReference type="GO" id="GO:0016787">
    <property type="term" value="F:hydrolase activity"/>
    <property type="evidence" value="ECO:0007669"/>
    <property type="project" value="UniProtKB-KW"/>
</dbReference>
<evidence type="ECO:0000313" key="8">
    <source>
        <dbReference type="EMBL" id="KKR47855.1"/>
    </source>
</evidence>
<keyword evidence="4" id="KW-0255">Endonuclease</keyword>
<gene>
    <name evidence="8" type="ORF">UT84_C0055G0006</name>
</gene>
<comment type="similarity">
    <text evidence="1">Belongs to the HicA mRNA interferase family.</text>
</comment>
<evidence type="ECO:0000256" key="5">
    <source>
        <dbReference type="ARBA" id="ARBA00022801"/>
    </source>
</evidence>